<dbReference type="InterPro" id="IPR008964">
    <property type="entry name" value="Invasin/intimin_cell_adhesion"/>
</dbReference>
<keyword evidence="4" id="KW-1185">Reference proteome</keyword>
<organism evidence="3 4">
    <name type="scientific">Clostridium ragsdalei P11</name>
    <dbReference type="NCBI Taxonomy" id="1353534"/>
    <lineage>
        <taxon>Bacteria</taxon>
        <taxon>Bacillati</taxon>
        <taxon>Bacillota</taxon>
        <taxon>Clostridia</taxon>
        <taxon>Eubacteriales</taxon>
        <taxon>Clostridiaceae</taxon>
        <taxon>Clostridium</taxon>
    </lineage>
</organism>
<evidence type="ECO:0000259" key="2">
    <source>
        <dbReference type="SMART" id="SM00635"/>
    </source>
</evidence>
<dbReference type="EMBL" id="LROS01000055">
    <property type="protein sequence ID" value="OBR90755.1"/>
    <property type="molecule type" value="Genomic_DNA"/>
</dbReference>
<comment type="caution">
    <text evidence="3">The sequence shown here is derived from an EMBL/GenBank/DDBJ whole genome shotgun (WGS) entry which is preliminary data.</text>
</comment>
<reference evidence="3 4" key="1">
    <citation type="journal article" date="2012" name="Front. Microbiol.">
        <title>Draft Genome Sequence of the Virulent Strain 01-B526 of the Fish Pathogen Aeromonas salmonicida.</title>
        <authorList>
            <person name="Charette S.J."/>
            <person name="Brochu F."/>
            <person name="Boyle B."/>
            <person name="Filion G."/>
            <person name="Tanaka K.H."/>
            <person name="Derome N."/>
        </authorList>
    </citation>
    <scope>NUCLEOTIDE SEQUENCE [LARGE SCALE GENOMIC DNA]</scope>
    <source>
        <strain evidence="3 4">P11</strain>
    </source>
</reference>
<feature type="domain" description="BIG2" evidence="2">
    <location>
        <begin position="535"/>
        <end position="612"/>
    </location>
</feature>
<dbReference type="AlphaFoldDB" id="A0A1A6AKZ5"/>
<dbReference type="InterPro" id="IPR003343">
    <property type="entry name" value="Big_2"/>
</dbReference>
<dbReference type="SMART" id="SM00635">
    <property type="entry name" value="BID_2"/>
    <property type="match status" value="1"/>
</dbReference>
<accession>A0A1A6AKZ5</accession>
<dbReference type="Proteomes" id="UP000093954">
    <property type="component" value="Unassembled WGS sequence"/>
</dbReference>
<feature type="compositionally biased region" description="Polar residues" evidence="1">
    <location>
        <begin position="334"/>
        <end position="344"/>
    </location>
</feature>
<dbReference type="RefSeq" id="WP_167351586.1">
    <property type="nucleotide sequence ID" value="NZ_LROS01000055.1"/>
</dbReference>
<evidence type="ECO:0000256" key="1">
    <source>
        <dbReference type="SAM" id="MobiDB-lite"/>
    </source>
</evidence>
<dbReference type="PATRIC" id="fig|1353534.3.peg.3465"/>
<dbReference type="Pfam" id="PF02368">
    <property type="entry name" value="Big_2"/>
    <property type="match status" value="1"/>
</dbReference>
<sequence>MNYYKFKYRFKQVLIYIIFFAIFFTSFGTNPIGNIAKADPSADFVLRVNMNGKMVPIKSYSVNELEALTQVKQVYSSIDYMPSPNIILAQGVLIKDLLAQANINVSDVQSLKLYSTDGWSHNYSRSYLFGSQRSYYPDIVAKWNKGSANPTASLSDAEKNKSAVEPILALQSYQERFGSEKNWDKLQKNQPISFFFGQTSVNESTYVNFGKFINKMDVILNDDTSLISLDSPKEGQKCESGTPINLSGTAKNVIGVKFHINDPSGKNIFNSQNLTLTNNTFTSSFKLDANAAEGKYNIVFEAENPKNYAAKFNFTVGKENPADNNKNKEPTEDNPPTNRLSTGTGIKGAAADTLTIKVGYYGGPYYVKKVYSLKDLQAFPQVAQTYTFIDNMPAVVLESARGVKLTDLLSNAGIDMNSIEEFHFYCTDVKVGWYQSIPKSYLLDTTRYYYPNLPTHWDDDTGSALSRAADKPVKVNAIIAYEDNWKRFATSPDFTDMQTDTRYRLVFGQTDTSTHNAFKSAKWIHAIEVMLGGKPPAGVTLNQNIANLKVGSTFNLTANVSGGKDSDKRLNWSSSNTDVAKVDENGKVTIVGNGTANITVSTKVGGKTDVCTINTLDKTGSKSLSSAANNKNSNKSTKKNDNKEMSQKSSNAGSSYLTGKDVKSGADEVSESQQEAGDQPWRAYEMSEDASPLQMQKEDESSRICVAVISVLLLLFGSIRRYLKYVKGVTK</sequence>
<evidence type="ECO:0000313" key="3">
    <source>
        <dbReference type="EMBL" id="OBR90755.1"/>
    </source>
</evidence>
<feature type="region of interest" description="Disordered" evidence="1">
    <location>
        <begin position="621"/>
        <end position="682"/>
    </location>
</feature>
<feature type="compositionally biased region" description="Low complexity" evidence="1">
    <location>
        <begin position="621"/>
        <end position="635"/>
    </location>
</feature>
<gene>
    <name evidence="3" type="ORF">CLRAG_34030</name>
</gene>
<dbReference type="Gene3D" id="2.60.40.1080">
    <property type="match status" value="1"/>
</dbReference>
<dbReference type="SUPFAM" id="SSF49373">
    <property type="entry name" value="Invasin/intimin cell-adhesion fragments"/>
    <property type="match status" value="1"/>
</dbReference>
<name>A0A1A6AKZ5_9CLOT</name>
<dbReference type="Gene3D" id="2.60.40.1930">
    <property type="match status" value="1"/>
</dbReference>
<proteinExistence type="predicted"/>
<feature type="region of interest" description="Disordered" evidence="1">
    <location>
        <begin position="319"/>
        <end position="344"/>
    </location>
</feature>
<evidence type="ECO:0000313" key="4">
    <source>
        <dbReference type="Proteomes" id="UP000093954"/>
    </source>
</evidence>
<protein>
    <submittedName>
        <fullName evidence="3">Bacterial Ig-like domain (Group 2)</fullName>
    </submittedName>
</protein>
<feature type="compositionally biased region" description="Polar residues" evidence="1">
    <location>
        <begin position="647"/>
        <end position="657"/>
    </location>
</feature>